<reference evidence="2 3" key="1">
    <citation type="journal article" date="2023" name="Nucleic Acids Res.">
        <title>The hologenome of Daphnia magna reveals possible DNA methylation and microbiome-mediated evolution of the host genome.</title>
        <authorList>
            <person name="Chaturvedi A."/>
            <person name="Li X."/>
            <person name="Dhandapani V."/>
            <person name="Marshall H."/>
            <person name="Kissane S."/>
            <person name="Cuenca-Cambronero M."/>
            <person name="Asole G."/>
            <person name="Calvet F."/>
            <person name="Ruiz-Romero M."/>
            <person name="Marangio P."/>
            <person name="Guigo R."/>
            <person name="Rago D."/>
            <person name="Mirbahai L."/>
            <person name="Eastwood N."/>
            <person name="Colbourne J.K."/>
            <person name="Zhou J."/>
            <person name="Mallon E."/>
            <person name="Orsini L."/>
        </authorList>
    </citation>
    <scope>NUCLEOTIDE SEQUENCE [LARGE SCALE GENOMIC DNA]</scope>
    <source>
        <strain evidence="2">LRV0_1</strain>
    </source>
</reference>
<sequence length="146" mass="16776">MVYIMHQSLLCFLAFVDKVLLYTLVFGYGQPFLLYQRWYRKDYLALTQKLCSFLPIIAFFLSVVFMPFEGFAFQSVREETYLLIVVPFVVSCYIGIAFLSFLENSSPRAFTIDLVKYLFTFFASSSSCSVAGISSSLGFFLRLVVE</sequence>
<feature type="transmembrane region" description="Helical" evidence="1">
    <location>
        <begin position="114"/>
        <end position="141"/>
    </location>
</feature>
<evidence type="ECO:0000313" key="2">
    <source>
        <dbReference type="EMBL" id="KAK4012393.1"/>
    </source>
</evidence>
<feature type="transmembrane region" description="Helical" evidence="1">
    <location>
        <begin position="6"/>
        <end position="29"/>
    </location>
</feature>
<keyword evidence="3" id="KW-1185">Reference proteome</keyword>
<organism evidence="2 3">
    <name type="scientific">Daphnia magna</name>
    <dbReference type="NCBI Taxonomy" id="35525"/>
    <lineage>
        <taxon>Eukaryota</taxon>
        <taxon>Metazoa</taxon>
        <taxon>Ecdysozoa</taxon>
        <taxon>Arthropoda</taxon>
        <taxon>Crustacea</taxon>
        <taxon>Branchiopoda</taxon>
        <taxon>Diplostraca</taxon>
        <taxon>Cladocera</taxon>
        <taxon>Anomopoda</taxon>
        <taxon>Daphniidae</taxon>
        <taxon>Daphnia</taxon>
    </lineage>
</organism>
<feature type="transmembrane region" description="Helical" evidence="1">
    <location>
        <begin position="50"/>
        <end position="68"/>
    </location>
</feature>
<protein>
    <submittedName>
        <fullName evidence="2">Uncharacterized protein</fullName>
    </submittedName>
</protein>
<proteinExistence type="predicted"/>
<accession>A0ABQ9ZHI8</accession>
<keyword evidence="1" id="KW-0472">Membrane</keyword>
<comment type="caution">
    <text evidence="2">The sequence shown here is derived from an EMBL/GenBank/DDBJ whole genome shotgun (WGS) entry which is preliminary data.</text>
</comment>
<evidence type="ECO:0000313" key="3">
    <source>
        <dbReference type="Proteomes" id="UP001234178"/>
    </source>
</evidence>
<dbReference type="EMBL" id="JAOYFB010000003">
    <property type="protein sequence ID" value="KAK4012393.1"/>
    <property type="molecule type" value="Genomic_DNA"/>
</dbReference>
<name>A0ABQ9ZHI8_9CRUS</name>
<evidence type="ECO:0000256" key="1">
    <source>
        <dbReference type="SAM" id="Phobius"/>
    </source>
</evidence>
<keyword evidence="1" id="KW-0812">Transmembrane</keyword>
<gene>
    <name evidence="2" type="ORF">OUZ56_021492</name>
</gene>
<feature type="transmembrane region" description="Helical" evidence="1">
    <location>
        <begin position="80"/>
        <end position="102"/>
    </location>
</feature>
<dbReference type="Proteomes" id="UP001234178">
    <property type="component" value="Unassembled WGS sequence"/>
</dbReference>
<keyword evidence="1" id="KW-1133">Transmembrane helix</keyword>